<comment type="function">
    <text evidence="9">Catalyzes the first step in the biosynthesis of ornithine lipids, which are phosphorus-free membrane lipids. Catalyzes the 3-hydroxyacyl-acyl carrier protein-dependent acylation of ornithine to form lyso-ornithine lipid (LOL).</text>
</comment>
<organism evidence="13 14">
    <name type="scientific">Coralloluteibacterium thermophilum</name>
    <dbReference type="NCBI Taxonomy" id="2707049"/>
    <lineage>
        <taxon>Bacteria</taxon>
        <taxon>Pseudomonadati</taxon>
        <taxon>Pseudomonadota</taxon>
        <taxon>Gammaproteobacteria</taxon>
        <taxon>Lysobacterales</taxon>
        <taxon>Lysobacteraceae</taxon>
        <taxon>Coralloluteibacterium</taxon>
    </lineage>
</organism>
<evidence type="ECO:0000256" key="7">
    <source>
        <dbReference type="ARBA" id="ARBA00039058"/>
    </source>
</evidence>
<evidence type="ECO:0000259" key="12">
    <source>
        <dbReference type="SMART" id="SM00563"/>
    </source>
</evidence>
<gene>
    <name evidence="13" type="ORF">ACFO3Q_05740</name>
</gene>
<dbReference type="EMBL" id="JBHSGG010000015">
    <property type="protein sequence ID" value="MFC4727668.1"/>
    <property type="molecule type" value="Genomic_DNA"/>
</dbReference>
<evidence type="ECO:0000256" key="9">
    <source>
        <dbReference type="ARBA" id="ARBA00045724"/>
    </source>
</evidence>
<protein>
    <recommendedName>
        <fullName evidence="8">L-ornithine N(alpha)-acyltransferase</fullName>
        <ecNumber evidence="7">2.3.2.30</ecNumber>
    </recommendedName>
</protein>
<reference evidence="14" key="1">
    <citation type="journal article" date="2019" name="Int. J. Syst. Evol. Microbiol.">
        <title>The Global Catalogue of Microorganisms (GCM) 10K type strain sequencing project: providing services to taxonomists for standard genome sequencing and annotation.</title>
        <authorList>
            <consortium name="The Broad Institute Genomics Platform"/>
            <consortium name="The Broad Institute Genome Sequencing Center for Infectious Disease"/>
            <person name="Wu L."/>
            <person name="Ma J."/>
        </authorList>
    </citation>
    <scope>NUCLEOTIDE SEQUENCE [LARGE SCALE GENOMIC DNA]</scope>
    <source>
        <strain evidence="14">CGMCC 1.13574</strain>
    </source>
</reference>
<keyword evidence="5 13" id="KW-0012">Acyltransferase</keyword>
<dbReference type="SUPFAM" id="SSF55729">
    <property type="entry name" value="Acyl-CoA N-acyltransferases (Nat)"/>
    <property type="match status" value="1"/>
</dbReference>
<feature type="region of interest" description="Disordered" evidence="11">
    <location>
        <begin position="571"/>
        <end position="626"/>
    </location>
</feature>
<sequence length="626" mass="67665">MLKLEQRLQARYPHWFQGRRARVARPLLRTLGRWSRFDALDAFLATSTHLSGFAFVEAALEFLQADYRIDAEDLARIPASGRLLIVANHPSGALDALALLHAVGRVRRDVRIVANDVLSVLDNLSELLLPVRILGGRPAPGSLRAIEAALENEGCVIVFPAGEVARLGWRGVTDGRWRRGFLRFAQGTGAPVLPIRIAARNSALFYGASTLYRPAGTALLAREMFARRGKPIALHVGEPCSVPAGVEAAQALRTLRRALDRTGRAPRRSVAAPQPLAPEVPAGQVAAAVAPLTLLGRTHDGKEIRLGRLAMDSVLLHEIGRLRELTFRAVGEGTGRPRDIDAYDAWYEHIVLWDAQAARIAGAYRIARGAEVLARKGLPGFYTASLFDYADSMIPRIAAGMELGRSFVVPDYWGSRSIDYLWQGIGAYLVRNPGVRYLFGPVSMSAATPVDAREQIVAYYARFHGDAAPRARARRPFVFRGAAPAFDALDAQAAFALLRENLAAQGATLPMLYRQYTELCEPGGARFLAFGVDPDFCDSVDGLIEVDLERLRPAKRARYLGSAGDGTHAGCDEARAAPVPADARPAVPLQRGDAPEIGSCAADAAARRSPPPTLPGHPADSTEATA</sequence>
<dbReference type="InterPro" id="IPR045746">
    <property type="entry name" value="ACT14924-like_Acyltransf_dom"/>
</dbReference>
<keyword evidence="3" id="KW-0808">Transferase</keyword>
<comment type="similarity">
    <text evidence="6">Belongs to the acetyltransferase family. OlsB subfamily.</text>
</comment>
<dbReference type="RefSeq" id="WP_377003680.1">
    <property type="nucleotide sequence ID" value="NZ_JBHSGG010000015.1"/>
</dbReference>
<dbReference type="EC" id="2.3.2.30" evidence="7"/>
<dbReference type="InterPro" id="IPR016181">
    <property type="entry name" value="Acyl_CoA_acyltransferase"/>
</dbReference>
<dbReference type="SMART" id="SM00563">
    <property type="entry name" value="PlsC"/>
    <property type="match status" value="1"/>
</dbReference>
<comment type="pathway">
    <text evidence="1">Lipid metabolism.</text>
</comment>
<feature type="domain" description="Phospholipid/glycerol acyltransferase" evidence="12">
    <location>
        <begin position="83"/>
        <end position="200"/>
    </location>
</feature>
<keyword evidence="2" id="KW-0444">Lipid biosynthesis</keyword>
<evidence type="ECO:0000256" key="11">
    <source>
        <dbReference type="SAM" id="MobiDB-lite"/>
    </source>
</evidence>
<evidence type="ECO:0000256" key="10">
    <source>
        <dbReference type="ARBA" id="ARBA00047785"/>
    </source>
</evidence>
<dbReference type="InterPro" id="IPR052351">
    <property type="entry name" value="Ornithine_N-alpha-AT"/>
</dbReference>
<dbReference type="PANTHER" id="PTHR37323:SF1">
    <property type="entry name" value="L-ORNITHINE N(ALPHA)-ACYLTRANSFERASE"/>
    <property type="match status" value="1"/>
</dbReference>
<proteinExistence type="inferred from homology"/>
<dbReference type="SUPFAM" id="SSF69593">
    <property type="entry name" value="Glycerol-3-phosphate (1)-acyltransferase"/>
    <property type="match status" value="1"/>
</dbReference>
<evidence type="ECO:0000256" key="2">
    <source>
        <dbReference type="ARBA" id="ARBA00022516"/>
    </source>
</evidence>
<evidence type="ECO:0000313" key="14">
    <source>
        <dbReference type="Proteomes" id="UP001595892"/>
    </source>
</evidence>
<evidence type="ECO:0000256" key="6">
    <source>
        <dbReference type="ARBA" id="ARBA00038095"/>
    </source>
</evidence>
<comment type="catalytic activity">
    <reaction evidence="10">
        <text>a (3R)-hydroxyacyl-[ACP] + L-ornithine = a lyso-ornithine lipid + holo-[ACP] + H(+)</text>
        <dbReference type="Rhea" id="RHEA:20633"/>
        <dbReference type="Rhea" id="RHEA-COMP:9685"/>
        <dbReference type="Rhea" id="RHEA-COMP:9945"/>
        <dbReference type="ChEBI" id="CHEBI:15378"/>
        <dbReference type="ChEBI" id="CHEBI:46911"/>
        <dbReference type="ChEBI" id="CHEBI:64479"/>
        <dbReference type="ChEBI" id="CHEBI:78827"/>
        <dbReference type="ChEBI" id="CHEBI:138482"/>
        <dbReference type="EC" id="2.3.2.30"/>
    </reaction>
    <physiologicalReaction direction="left-to-right" evidence="10">
        <dbReference type="Rhea" id="RHEA:20634"/>
    </physiologicalReaction>
</comment>
<evidence type="ECO:0000256" key="3">
    <source>
        <dbReference type="ARBA" id="ARBA00022679"/>
    </source>
</evidence>
<evidence type="ECO:0000256" key="5">
    <source>
        <dbReference type="ARBA" id="ARBA00023315"/>
    </source>
</evidence>
<keyword evidence="14" id="KW-1185">Reference proteome</keyword>
<comment type="caution">
    <text evidence="13">The sequence shown here is derived from an EMBL/GenBank/DDBJ whole genome shotgun (WGS) entry which is preliminary data.</text>
</comment>
<evidence type="ECO:0000313" key="13">
    <source>
        <dbReference type="EMBL" id="MFC4727668.1"/>
    </source>
</evidence>
<evidence type="ECO:0000256" key="8">
    <source>
        <dbReference type="ARBA" id="ARBA00039866"/>
    </source>
</evidence>
<evidence type="ECO:0000256" key="1">
    <source>
        <dbReference type="ARBA" id="ARBA00005189"/>
    </source>
</evidence>
<feature type="compositionally biased region" description="Low complexity" evidence="11">
    <location>
        <begin position="576"/>
        <end position="588"/>
    </location>
</feature>
<dbReference type="InterPro" id="IPR002123">
    <property type="entry name" value="Plipid/glycerol_acylTrfase"/>
</dbReference>
<dbReference type="Pfam" id="PF13444">
    <property type="entry name" value="Acetyltransf_5"/>
    <property type="match status" value="1"/>
</dbReference>
<dbReference type="GO" id="GO:0016746">
    <property type="term" value="F:acyltransferase activity"/>
    <property type="evidence" value="ECO:0007669"/>
    <property type="project" value="UniProtKB-KW"/>
</dbReference>
<dbReference type="Proteomes" id="UP001595892">
    <property type="component" value="Unassembled WGS sequence"/>
</dbReference>
<name>A0ABV9NM77_9GAMM</name>
<dbReference type="Pfam" id="PF19576">
    <property type="entry name" value="Acyltransf_2"/>
    <property type="match status" value="1"/>
</dbReference>
<accession>A0ABV9NM77</accession>
<keyword evidence="4" id="KW-0443">Lipid metabolism</keyword>
<dbReference type="PANTHER" id="PTHR37323">
    <property type="entry name" value="GCN5-RELATED N-ACETYLTRANSFERASE"/>
    <property type="match status" value="1"/>
</dbReference>
<evidence type="ECO:0000256" key="4">
    <source>
        <dbReference type="ARBA" id="ARBA00023098"/>
    </source>
</evidence>